<dbReference type="GeneID" id="5720351"/>
<dbReference type="PANTHER" id="PTHR12393:SF6">
    <property type="entry name" value="SPHINGOMYELIN PHOSPHODIESTERASE 2"/>
    <property type="match status" value="1"/>
</dbReference>
<dbReference type="KEGG" id="cre:CHLRE_09g397068v5"/>
<dbReference type="ExpressionAtlas" id="A0A2K3DEN4">
    <property type="expression patterns" value="baseline and differential"/>
</dbReference>
<dbReference type="PaxDb" id="3055-EDP02380"/>
<gene>
    <name evidence="1" type="ORF">CHLRE_09g397068v5</name>
</gene>
<dbReference type="PANTHER" id="PTHR12393">
    <property type="entry name" value="SPHINGOMYELIN PHOSPHODIESTERASE RELATED"/>
    <property type="match status" value="1"/>
</dbReference>
<dbReference type="Proteomes" id="UP000006906">
    <property type="component" value="Chromosome 9"/>
</dbReference>
<dbReference type="GO" id="GO:0005783">
    <property type="term" value="C:endoplasmic reticulum"/>
    <property type="evidence" value="ECO:0000318"/>
    <property type="project" value="GO_Central"/>
</dbReference>
<evidence type="ECO:0000313" key="2">
    <source>
        <dbReference type="Proteomes" id="UP000006906"/>
    </source>
</evidence>
<protein>
    <submittedName>
        <fullName evidence="1">Uncharacterized protein</fullName>
    </submittedName>
</protein>
<dbReference type="GO" id="GO:0071944">
    <property type="term" value="C:cell periphery"/>
    <property type="evidence" value="ECO:0000318"/>
    <property type="project" value="GO_Central"/>
</dbReference>
<name>A0A2K3DEN4_CHLRE</name>
<evidence type="ECO:0000313" key="1">
    <source>
        <dbReference type="EMBL" id="PNW78996.1"/>
    </source>
</evidence>
<dbReference type="OrthoDB" id="548202at2759"/>
<dbReference type="Gramene" id="PNW78996">
    <property type="protein sequence ID" value="PNW78996"/>
    <property type="gene ID" value="CHLRE_09g397068v5"/>
</dbReference>
<dbReference type="GO" id="GO:0016020">
    <property type="term" value="C:membrane"/>
    <property type="evidence" value="ECO:0000318"/>
    <property type="project" value="GO_Central"/>
</dbReference>
<dbReference type="EMBL" id="CM008970">
    <property type="protein sequence ID" value="PNW78996.1"/>
    <property type="molecule type" value="Genomic_DNA"/>
</dbReference>
<dbReference type="RefSeq" id="XP_001694796.2">
    <property type="nucleotide sequence ID" value="XM_001694744.2"/>
</dbReference>
<dbReference type="GO" id="GO:0004620">
    <property type="term" value="F:phospholipase activity"/>
    <property type="evidence" value="ECO:0000318"/>
    <property type="project" value="GO_Central"/>
</dbReference>
<dbReference type="InParanoid" id="A0A2K3DEN4"/>
<organism evidence="1 2">
    <name type="scientific">Chlamydomonas reinhardtii</name>
    <name type="common">Chlamydomonas smithii</name>
    <dbReference type="NCBI Taxonomy" id="3055"/>
    <lineage>
        <taxon>Eukaryota</taxon>
        <taxon>Viridiplantae</taxon>
        <taxon>Chlorophyta</taxon>
        <taxon>core chlorophytes</taxon>
        <taxon>Chlorophyceae</taxon>
        <taxon>CS clade</taxon>
        <taxon>Chlamydomonadales</taxon>
        <taxon>Chlamydomonadaceae</taxon>
        <taxon>Chlamydomonas</taxon>
    </lineage>
</organism>
<dbReference type="AlphaFoldDB" id="A0A2K3DEN4"/>
<reference evidence="1 2" key="1">
    <citation type="journal article" date="2007" name="Science">
        <title>The Chlamydomonas genome reveals the evolution of key animal and plant functions.</title>
        <authorList>
            <person name="Merchant S.S."/>
            <person name="Prochnik S.E."/>
            <person name="Vallon O."/>
            <person name="Harris E.H."/>
            <person name="Karpowicz S.J."/>
            <person name="Witman G.B."/>
            <person name="Terry A."/>
            <person name="Salamov A."/>
            <person name="Fritz-Laylin L.K."/>
            <person name="Marechal-Drouard L."/>
            <person name="Marshall W.F."/>
            <person name="Qu L.H."/>
            <person name="Nelson D.R."/>
            <person name="Sanderfoot A.A."/>
            <person name="Spalding M.H."/>
            <person name="Kapitonov V.V."/>
            <person name="Ren Q."/>
            <person name="Ferris P."/>
            <person name="Lindquist E."/>
            <person name="Shapiro H."/>
            <person name="Lucas S.M."/>
            <person name="Grimwood J."/>
            <person name="Schmutz J."/>
            <person name="Cardol P."/>
            <person name="Cerutti H."/>
            <person name="Chanfreau G."/>
            <person name="Chen C.L."/>
            <person name="Cognat V."/>
            <person name="Croft M.T."/>
            <person name="Dent R."/>
            <person name="Dutcher S."/>
            <person name="Fernandez E."/>
            <person name="Fukuzawa H."/>
            <person name="Gonzalez-Ballester D."/>
            <person name="Gonzalez-Halphen D."/>
            <person name="Hallmann A."/>
            <person name="Hanikenne M."/>
            <person name="Hippler M."/>
            <person name="Inwood W."/>
            <person name="Jabbari K."/>
            <person name="Kalanon M."/>
            <person name="Kuras R."/>
            <person name="Lefebvre P.A."/>
            <person name="Lemaire S.D."/>
            <person name="Lobanov A.V."/>
            <person name="Lohr M."/>
            <person name="Manuell A."/>
            <person name="Meier I."/>
            <person name="Mets L."/>
            <person name="Mittag M."/>
            <person name="Mittelmeier T."/>
            <person name="Moroney J.V."/>
            <person name="Moseley J."/>
            <person name="Napoli C."/>
            <person name="Nedelcu A.M."/>
            <person name="Niyogi K."/>
            <person name="Novoselov S.V."/>
            <person name="Paulsen I.T."/>
            <person name="Pazour G."/>
            <person name="Purton S."/>
            <person name="Ral J.P."/>
            <person name="Riano-Pachon D.M."/>
            <person name="Riekhof W."/>
            <person name="Rymarquis L."/>
            <person name="Schroda M."/>
            <person name="Stern D."/>
            <person name="Umen J."/>
            <person name="Willows R."/>
            <person name="Wilson N."/>
            <person name="Zimmer S.L."/>
            <person name="Allmer J."/>
            <person name="Balk J."/>
            <person name="Bisova K."/>
            <person name="Chen C.J."/>
            <person name="Elias M."/>
            <person name="Gendler K."/>
            <person name="Hauser C."/>
            <person name="Lamb M.R."/>
            <person name="Ledford H."/>
            <person name="Long J.C."/>
            <person name="Minagawa J."/>
            <person name="Page M.D."/>
            <person name="Pan J."/>
            <person name="Pootakham W."/>
            <person name="Roje S."/>
            <person name="Rose A."/>
            <person name="Stahlberg E."/>
            <person name="Terauchi A.M."/>
            <person name="Yang P."/>
            <person name="Ball S."/>
            <person name="Bowler C."/>
            <person name="Dieckmann C.L."/>
            <person name="Gladyshev V.N."/>
            <person name="Green P."/>
            <person name="Jorgensen R."/>
            <person name="Mayfield S."/>
            <person name="Mueller-Roeber B."/>
            <person name="Rajamani S."/>
            <person name="Sayre R.T."/>
            <person name="Brokstein P."/>
            <person name="Dubchak I."/>
            <person name="Goodstein D."/>
            <person name="Hornick L."/>
            <person name="Huang Y.W."/>
            <person name="Jhaveri J."/>
            <person name="Luo Y."/>
            <person name="Martinez D."/>
            <person name="Ngau W.C."/>
            <person name="Otillar B."/>
            <person name="Poliakov A."/>
            <person name="Porter A."/>
            <person name="Szajkowski L."/>
            <person name="Werner G."/>
            <person name="Zhou K."/>
            <person name="Grigoriev I.V."/>
            <person name="Rokhsar D.S."/>
            <person name="Grossman A.R."/>
        </authorList>
    </citation>
    <scope>NUCLEOTIDE SEQUENCE [LARGE SCALE GENOMIC DNA]</scope>
    <source>
        <strain evidence="2">CC-503</strain>
    </source>
</reference>
<dbReference type="GO" id="GO:0046513">
    <property type="term" value="P:ceramide biosynthetic process"/>
    <property type="evidence" value="ECO:0000318"/>
    <property type="project" value="GO_Central"/>
</dbReference>
<sequence length="708" mass="76013">MLATGHVCEWSRLTEGLIHKIASYLHPNEVATSLRLLNHETAQCLKAHNCIQLSQPVTPAPSWSDDERPAYVASQSWPSAAFVAHWGRPQPWRALSLQQRCRLLCLAANSGCAASLEVALAQCGCSLTSEVAVAAALGGSVSACETLLIREGCDCMARLEDVAAEAGHLELLRWLRQARRESKLLRYPPMHLLQKHGHWDFSTPVAACRGGHAHILAWLQTAEAQGLGRAPGAVAAGPLKLAHPIAVPFLTGAAGAGGHVQLLDQLLPRLEPSPTRATCSMLEQVAQGCPLEALQRAYSRVFGGTQPDLNTKLMLVLTAAVSHTPDWEQKLDWILRQQPPFGHADPDDIDFIHADMRICGAGRLPDWLQRLQALRARNVPLPPLSDLAAWAAHMNDAAALTWLLAEQGAAGAVVSDELAHIAATSGHVPILAALQNRGYTFSGRHTRDAALYGKAAAVSWLLAQPLQPSVDDLEAVFNGLAYTGADLTTLQQLHERHGAPIHLETVADHGSMEALEWAVTVVRGHWGEARRGAQQDVDQLLLAIQDTGVVWRTALSGNLAAADWLTQLLVMNGFRQGPTLPAADALCDAARGGSGSTFGALRWWLRQRQEGHGAQSVAQDESEGRQPAEGALTDTEWRTVLQGVASFVCAKPVYPPYLTYSRAQWNWVVAKRLEAAAQAEAAGQAGAVAAAQAEAEGLVAEWAKGSEP</sequence>
<keyword evidence="2" id="KW-1185">Reference proteome</keyword>
<accession>A0A2K3DEN4</accession>
<dbReference type="GO" id="GO:0030149">
    <property type="term" value="P:sphingolipid catabolic process"/>
    <property type="evidence" value="ECO:0000318"/>
    <property type="project" value="GO_Central"/>
</dbReference>
<proteinExistence type="predicted"/>